<dbReference type="Gene3D" id="1.10.10.10">
    <property type="entry name" value="Winged helix-like DNA-binding domain superfamily/Winged helix DNA-binding domain"/>
    <property type="match status" value="1"/>
</dbReference>
<evidence type="ECO:0000256" key="3">
    <source>
        <dbReference type="ARBA" id="ARBA00023163"/>
    </source>
</evidence>
<dbReference type="SUPFAM" id="SSF46785">
    <property type="entry name" value="Winged helix' DNA-binding domain"/>
    <property type="match status" value="1"/>
</dbReference>
<organism evidence="5 6">
    <name type="scientific">Algimonas ampicilliniresistens</name>
    <dbReference type="NCBI Taxonomy" id="1298735"/>
    <lineage>
        <taxon>Bacteria</taxon>
        <taxon>Pseudomonadati</taxon>
        <taxon>Pseudomonadota</taxon>
        <taxon>Alphaproteobacteria</taxon>
        <taxon>Maricaulales</taxon>
        <taxon>Robiginitomaculaceae</taxon>
        <taxon>Algimonas</taxon>
    </lineage>
</organism>
<dbReference type="PROSITE" id="PS50949">
    <property type="entry name" value="HTH_GNTR"/>
    <property type="match status" value="1"/>
</dbReference>
<dbReference type="PANTHER" id="PTHR38445:SF9">
    <property type="entry name" value="HTH-TYPE TRANSCRIPTIONAL REPRESSOR YTRA"/>
    <property type="match status" value="1"/>
</dbReference>
<dbReference type="InterPro" id="IPR036390">
    <property type="entry name" value="WH_DNA-bd_sf"/>
</dbReference>
<reference evidence="5" key="2">
    <citation type="submission" date="2023-01" db="EMBL/GenBank/DDBJ databases">
        <title>Draft genome sequence of Algimonas ampicilliniresistens strain NBRC 108219.</title>
        <authorList>
            <person name="Sun Q."/>
            <person name="Mori K."/>
        </authorList>
    </citation>
    <scope>NUCLEOTIDE SEQUENCE</scope>
    <source>
        <strain evidence="5">NBRC 108219</strain>
    </source>
</reference>
<name>A0ABQ5V9D9_9PROT</name>
<evidence type="ECO:0000256" key="1">
    <source>
        <dbReference type="ARBA" id="ARBA00023015"/>
    </source>
</evidence>
<dbReference type="PANTHER" id="PTHR38445">
    <property type="entry name" value="HTH-TYPE TRANSCRIPTIONAL REPRESSOR YTRA"/>
    <property type="match status" value="1"/>
</dbReference>
<reference evidence="5" key="1">
    <citation type="journal article" date="2014" name="Int. J. Syst. Evol. Microbiol.">
        <title>Complete genome of a new Firmicutes species belonging to the dominant human colonic microbiota ('Ruminococcus bicirculans') reveals two chromosomes and a selective capacity to utilize plant glucans.</title>
        <authorList>
            <consortium name="NISC Comparative Sequencing Program"/>
            <person name="Wegmann U."/>
            <person name="Louis P."/>
            <person name="Goesmann A."/>
            <person name="Henrissat B."/>
            <person name="Duncan S.H."/>
            <person name="Flint H.J."/>
        </authorList>
    </citation>
    <scope>NUCLEOTIDE SEQUENCE</scope>
    <source>
        <strain evidence="5">NBRC 108219</strain>
    </source>
</reference>
<dbReference type="Pfam" id="PF00392">
    <property type="entry name" value="GntR"/>
    <property type="match status" value="1"/>
</dbReference>
<dbReference type="Proteomes" id="UP001161391">
    <property type="component" value="Unassembled WGS sequence"/>
</dbReference>
<comment type="caution">
    <text evidence="5">The sequence shown here is derived from an EMBL/GenBank/DDBJ whole genome shotgun (WGS) entry which is preliminary data.</text>
</comment>
<dbReference type="InterPro" id="IPR036388">
    <property type="entry name" value="WH-like_DNA-bd_sf"/>
</dbReference>
<sequence length="129" mass="14194">MEIEINIDDDVPLFTQVMEQIKQAVSAGHCLPGSALPSIRQLSSDLEINSKTVAKAYRLLERDQIIQTKGHRGTFVHPNAKANCTINLQERAVADLTRAIQTLKNVNLTDSEIRNAFALVMNGQGPKGQ</sequence>
<dbReference type="RefSeq" id="WP_284387829.1">
    <property type="nucleotide sequence ID" value="NZ_BSNK01000001.1"/>
</dbReference>
<evidence type="ECO:0000313" key="6">
    <source>
        <dbReference type="Proteomes" id="UP001161391"/>
    </source>
</evidence>
<keyword evidence="6" id="KW-1185">Reference proteome</keyword>
<protein>
    <recommendedName>
        <fullName evidence="4">HTH gntR-type domain-containing protein</fullName>
    </recommendedName>
</protein>
<proteinExistence type="predicted"/>
<gene>
    <name evidence="5" type="ORF">GCM10007853_08160</name>
</gene>
<keyword evidence="3" id="KW-0804">Transcription</keyword>
<feature type="domain" description="HTH gntR-type" evidence="4">
    <location>
        <begin position="11"/>
        <end position="79"/>
    </location>
</feature>
<accession>A0ABQ5V9D9</accession>
<dbReference type="EMBL" id="BSNK01000001">
    <property type="protein sequence ID" value="GLQ22942.1"/>
    <property type="molecule type" value="Genomic_DNA"/>
</dbReference>
<keyword evidence="1" id="KW-0805">Transcription regulation</keyword>
<dbReference type="InterPro" id="IPR000524">
    <property type="entry name" value="Tscrpt_reg_HTH_GntR"/>
</dbReference>
<dbReference type="SMART" id="SM00345">
    <property type="entry name" value="HTH_GNTR"/>
    <property type="match status" value="1"/>
</dbReference>
<dbReference type="CDD" id="cd07377">
    <property type="entry name" value="WHTH_GntR"/>
    <property type="match status" value="1"/>
</dbReference>
<evidence type="ECO:0000259" key="4">
    <source>
        <dbReference type="PROSITE" id="PS50949"/>
    </source>
</evidence>
<evidence type="ECO:0000256" key="2">
    <source>
        <dbReference type="ARBA" id="ARBA00023125"/>
    </source>
</evidence>
<keyword evidence="2" id="KW-0238">DNA-binding</keyword>
<evidence type="ECO:0000313" key="5">
    <source>
        <dbReference type="EMBL" id="GLQ22942.1"/>
    </source>
</evidence>